<gene>
    <name evidence="2" type="ORF">A2T98_04650</name>
</gene>
<feature type="transmembrane region" description="Helical" evidence="1">
    <location>
        <begin position="32"/>
        <end position="47"/>
    </location>
</feature>
<keyword evidence="1" id="KW-0472">Membrane</keyword>
<organism evidence="2 3">
    <name type="scientific">Nodularia spumigena CENA596</name>
    <dbReference type="NCBI Taxonomy" id="1819295"/>
    <lineage>
        <taxon>Bacteria</taxon>
        <taxon>Bacillati</taxon>
        <taxon>Cyanobacteriota</taxon>
        <taxon>Cyanophyceae</taxon>
        <taxon>Nostocales</taxon>
        <taxon>Nodulariaceae</taxon>
        <taxon>Nodularia</taxon>
    </lineage>
</organism>
<evidence type="ECO:0000313" key="2">
    <source>
        <dbReference type="EMBL" id="KZL50956.1"/>
    </source>
</evidence>
<feature type="transmembrane region" description="Helical" evidence="1">
    <location>
        <begin position="94"/>
        <end position="117"/>
    </location>
</feature>
<reference evidence="2 3" key="1">
    <citation type="submission" date="2016-04" db="EMBL/GenBank/DDBJ databases">
        <title>Draft Genome Assembly of the Bloom-forming Cyanobacterium Nodularia spumigena Strain CENA596 in Shrimp Production Ponds.</title>
        <authorList>
            <person name="Popin R.V."/>
            <person name="Rigonato J."/>
            <person name="Abreu V.A."/>
            <person name="Andreote A.P."/>
            <person name="Silveira S.B."/>
            <person name="Odebrecht C."/>
            <person name="Fiore M.F."/>
        </authorList>
    </citation>
    <scope>NUCLEOTIDE SEQUENCE [LARGE SCALE GENOMIC DNA]</scope>
    <source>
        <strain evidence="2 3">CENA596</strain>
    </source>
</reference>
<evidence type="ECO:0000256" key="1">
    <source>
        <dbReference type="SAM" id="Phobius"/>
    </source>
</evidence>
<protein>
    <submittedName>
        <fullName evidence="2">Uncharacterized protein</fullName>
    </submittedName>
</protein>
<dbReference type="RefSeq" id="WP_006194554.1">
    <property type="nucleotide sequence ID" value="NZ_CAWMRI010000057.1"/>
</dbReference>
<dbReference type="EMBL" id="LWAJ01000057">
    <property type="protein sequence ID" value="KZL50956.1"/>
    <property type="molecule type" value="Genomic_DNA"/>
</dbReference>
<keyword evidence="1" id="KW-0812">Transmembrane</keyword>
<feature type="transmembrane region" description="Helical" evidence="1">
    <location>
        <begin position="54"/>
        <end position="74"/>
    </location>
</feature>
<sequence length="137" mass="15795">MNQSHIFWLRILAVFEVITALVNFAPDNPFDVLFRILLLASGLLIFYKRRAGVILSIIAQALSIPEIKFNFFYWPPIVGKFMGFRFNAFCLESPSQSICIGVDILSIFLLLFLIHSLKNLVSAEQMRKSFEETYKKL</sequence>
<feature type="transmembrane region" description="Helical" evidence="1">
    <location>
        <begin position="7"/>
        <end position="26"/>
    </location>
</feature>
<dbReference type="Proteomes" id="UP000076555">
    <property type="component" value="Unassembled WGS sequence"/>
</dbReference>
<keyword evidence="1" id="KW-1133">Transmembrane helix</keyword>
<proteinExistence type="predicted"/>
<accession>A0A166KDJ2</accession>
<dbReference type="GeneID" id="78019323"/>
<name>A0A166KDJ2_NODSP</name>
<evidence type="ECO:0000313" key="3">
    <source>
        <dbReference type="Proteomes" id="UP000076555"/>
    </source>
</evidence>
<dbReference type="AlphaFoldDB" id="A0A166KDJ2"/>
<comment type="caution">
    <text evidence="2">The sequence shown here is derived from an EMBL/GenBank/DDBJ whole genome shotgun (WGS) entry which is preliminary data.</text>
</comment>